<keyword evidence="9" id="KW-1185">Reference proteome</keyword>
<dbReference type="KEGG" id="msu:MS0615"/>
<evidence type="ECO:0000313" key="8">
    <source>
        <dbReference type="EMBL" id="AAU37222.1"/>
    </source>
</evidence>
<sequence length="161" mass="18612">MTNTILLICIILFFAYAFYDQFGMDKRKGETKLKVRLKKQAKIDAVIFVILIACLFAYQSKESLLNIDSFTIFLLATAVVLAVYTAFIRSPMLILKEKGFFYSNLFIEYDKIRQLNLAEGNIFVVDLTNGKRLLLPIADERDKEKVVTFFGGYKEHKQENK</sequence>
<keyword evidence="7" id="KW-0997">Cell inner membrane</keyword>
<accession>Q65UY8</accession>
<dbReference type="PIRSF" id="PIRSF020687">
    <property type="entry name" value="UCP020687"/>
    <property type="match status" value="1"/>
</dbReference>
<dbReference type="InterPro" id="IPR009328">
    <property type="entry name" value="DUF986"/>
</dbReference>
<evidence type="ECO:0000256" key="7">
    <source>
        <dbReference type="HAMAP-Rule" id="MF_01071"/>
    </source>
</evidence>
<dbReference type="RefSeq" id="WP_011199794.1">
    <property type="nucleotide sequence ID" value="NC_006300.1"/>
</dbReference>
<keyword evidence="5 7" id="KW-1133">Transmembrane helix</keyword>
<dbReference type="HAMAP" id="MF_01071">
    <property type="entry name" value="UPF0266"/>
    <property type="match status" value="1"/>
</dbReference>
<dbReference type="Proteomes" id="UP000000607">
    <property type="component" value="Chromosome"/>
</dbReference>
<evidence type="ECO:0000256" key="6">
    <source>
        <dbReference type="ARBA" id="ARBA00023136"/>
    </source>
</evidence>
<feature type="transmembrane region" description="Helical" evidence="7">
    <location>
        <begin position="43"/>
        <end position="58"/>
    </location>
</feature>
<dbReference type="Pfam" id="PF06173">
    <property type="entry name" value="DUF986"/>
    <property type="match status" value="1"/>
</dbReference>
<dbReference type="GO" id="GO:0005886">
    <property type="term" value="C:plasma membrane"/>
    <property type="evidence" value="ECO:0007669"/>
    <property type="project" value="UniProtKB-SubCell"/>
</dbReference>
<dbReference type="STRING" id="221988.MS0615"/>
<dbReference type="AlphaFoldDB" id="Q65UY8"/>
<feature type="transmembrane region" description="Helical" evidence="7">
    <location>
        <begin position="70"/>
        <end position="88"/>
    </location>
</feature>
<dbReference type="NCBIfam" id="NF002791">
    <property type="entry name" value="PRK02913.1"/>
    <property type="match status" value="1"/>
</dbReference>
<proteinExistence type="inferred from homology"/>
<evidence type="ECO:0000256" key="1">
    <source>
        <dbReference type="ARBA" id="ARBA00004651"/>
    </source>
</evidence>
<protein>
    <recommendedName>
        <fullName evidence="7">UPF0266 membrane protein MS0615</fullName>
    </recommendedName>
</protein>
<evidence type="ECO:0000256" key="2">
    <source>
        <dbReference type="ARBA" id="ARBA00009962"/>
    </source>
</evidence>
<keyword evidence="3 7" id="KW-1003">Cell membrane</keyword>
<gene>
    <name evidence="8" type="ordered locus">MS0615</name>
</gene>
<dbReference type="eggNOG" id="COG4811">
    <property type="taxonomic scope" value="Bacteria"/>
</dbReference>
<evidence type="ECO:0000256" key="3">
    <source>
        <dbReference type="ARBA" id="ARBA00022475"/>
    </source>
</evidence>
<evidence type="ECO:0000256" key="4">
    <source>
        <dbReference type="ARBA" id="ARBA00022692"/>
    </source>
</evidence>
<dbReference type="HOGENOM" id="CLU_133645_0_0_6"/>
<evidence type="ECO:0000256" key="5">
    <source>
        <dbReference type="ARBA" id="ARBA00022989"/>
    </source>
</evidence>
<comment type="similarity">
    <text evidence="2 7">Belongs to the UPF0266 family.</text>
</comment>
<evidence type="ECO:0000313" key="9">
    <source>
        <dbReference type="Proteomes" id="UP000000607"/>
    </source>
</evidence>
<name>Q65UY8_MANSM</name>
<dbReference type="EMBL" id="AE016827">
    <property type="protein sequence ID" value="AAU37222.1"/>
    <property type="molecule type" value="Genomic_DNA"/>
</dbReference>
<comment type="subcellular location">
    <subcellularLocation>
        <location evidence="7">Cell inner membrane</location>
        <topology evidence="7">Multi-pass membrane protein</topology>
    </subcellularLocation>
    <subcellularLocation>
        <location evidence="1">Cell membrane</location>
        <topology evidence="1">Multi-pass membrane protein</topology>
    </subcellularLocation>
</comment>
<dbReference type="OrthoDB" id="2360740at2"/>
<reference evidence="8 9" key="1">
    <citation type="journal article" date="2004" name="Nat. Biotechnol.">
        <title>The genome sequence of the capnophilic rumen bacterium Mannheimia succiniciproducens.</title>
        <authorList>
            <person name="Hong S.H."/>
            <person name="Kim J.S."/>
            <person name="Lee S.Y."/>
            <person name="In Y.H."/>
            <person name="Choi S.S."/>
            <person name="Rih J.-K."/>
            <person name="Kim C.H."/>
            <person name="Jeong H."/>
            <person name="Hur C.G."/>
            <person name="Kim J.J."/>
        </authorList>
    </citation>
    <scope>NUCLEOTIDE SEQUENCE [LARGE SCALE GENOMIC DNA]</scope>
    <source>
        <strain evidence="9">KCTC 0769BP / MBEL55E</strain>
    </source>
</reference>
<feature type="transmembrane region" description="Helical" evidence="7">
    <location>
        <begin position="5"/>
        <end position="22"/>
    </location>
</feature>
<organism evidence="8 9">
    <name type="scientific">Mannheimia succiniciproducens (strain KCTC 0769BP / MBEL55E)</name>
    <dbReference type="NCBI Taxonomy" id="221988"/>
    <lineage>
        <taxon>Bacteria</taxon>
        <taxon>Pseudomonadati</taxon>
        <taxon>Pseudomonadota</taxon>
        <taxon>Gammaproteobacteria</taxon>
        <taxon>Pasteurellales</taxon>
        <taxon>Pasteurellaceae</taxon>
        <taxon>Basfia</taxon>
    </lineage>
</organism>
<keyword evidence="4 7" id="KW-0812">Transmembrane</keyword>
<keyword evidence="6 7" id="KW-0472">Membrane</keyword>